<evidence type="ECO:0000256" key="2">
    <source>
        <dbReference type="ARBA" id="ARBA00008420"/>
    </source>
</evidence>
<dbReference type="Pfam" id="PF01202">
    <property type="entry name" value="SKI"/>
    <property type="match status" value="1"/>
</dbReference>
<dbReference type="CDD" id="cd02021">
    <property type="entry name" value="GntK"/>
    <property type="match status" value="1"/>
</dbReference>
<keyword evidence="6 9" id="KW-0418">Kinase</keyword>
<dbReference type="OrthoDB" id="9795716at2"/>
<evidence type="ECO:0000256" key="9">
    <source>
        <dbReference type="RuleBase" id="RU363066"/>
    </source>
</evidence>
<evidence type="ECO:0000256" key="6">
    <source>
        <dbReference type="ARBA" id="ARBA00022777"/>
    </source>
</evidence>
<evidence type="ECO:0000313" key="10">
    <source>
        <dbReference type="EMBL" id="TFD75876.1"/>
    </source>
</evidence>
<sequence>MGVQGSGKSTIGVLLAERLGLPFIDGDSLHSDENKSWMTSGKPLTDAHRLPWLHQVGDRLAGSEGSGVVMACSALKRSYRDLLREHAPTLVIVFANGPIELIASRLAARQHEYMPPSLLLTQFADLEVLEDDEPGLTLDIAQTPEQVVDHIVAAVQAGSVLR</sequence>
<dbReference type="NCBIfam" id="TIGR01313">
    <property type="entry name" value="therm_gnt_kin"/>
    <property type="match status" value="1"/>
</dbReference>
<evidence type="ECO:0000256" key="5">
    <source>
        <dbReference type="ARBA" id="ARBA00022741"/>
    </source>
</evidence>
<reference evidence="10 11" key="1">
    <citation type="submission" date="2019-03" db="EMBL/GenBank/DDBJ databases">
        <title>Genomics of glacier-inhabiting Cryobacterium strains.</title>
        <authorList>
            <person name="Liu Q."/>
            <person name="Xin Y.-H."/>
        </authorList>
    </citation>
    <scope>NUCLEOTIDE SEQUENCE [LARGE SCALE GENOMIC DNA]</scope>
    <source>
        <strain evidence="10 11">CGMCC 1.4292</strain>
    </source>
</reference>
<organism evidence="10 11">
    <name type="scientific">Cryobacterium psychrophilum</name>
    <dbReference type="NCBI Taxonomy" id="41988"/>
    <lineage>
        <taxon>Bacteria</taxon>
        <taxon>Bacillati</taxon>
        <taxon>Actinomycetota</taxon>
        <taxon>Actinomycetes</taxon>
        <taxon>Micrococcales</taxon>
        <taxon>Microbacteriaceae</taxon>
        <taxon>Cryobacterium</taxon>
    </lineage>
</organism>
<comment type="similarity">
    <text evidence="2 9">Belongs to the gluconokinase GntK/GntV family.</text>
</comment>
<dbReference type="GO" id="GO:0046316">
    <property type="term" value="F:gluconokinase activity"/>
    <property type="evidence" value="ECO:0007669"/>
    <property type="project" value="UniProtKB-EC"/>
</dbReference>
<dbReference type="GO" id="GO:0005975">
    <property type="term" value="P:carbohydrate metabolic process"/>
    <property type="evidence" value="ECO:0007669"/>
    <property type="project" value="InterPro"/>
</dbReference>
<comment type="catalytic activity">
    <reaction evidence="8 9">
        <text>D-gluconate + ATP = 6-phospho-D-gluconate + ADP + H(+)</text>
        <dbReference type="Rhea" id="RHEA:19433"/>
        <dbReference type="ChEBI" id="CHEBI:15378"/>
        <dbReference type="ChEBI" id="CHEBI:18391"/>
        <dbReference type="ChEBI" id="CHEBI:30616"/>
        <dbReference type="ChEBI" id="CHEBI:58759"/>
        <dbReference type="ChEBI" id="CHEBI:456216"/>
        <dbReference type="EC" id="2.7.1.12"/>
    </reaction>
</comment>
<evidence type="ECO:0000256" key="8">
    <source>
        <dbReference type="ARBA" id="ARBA00048090"/>
    </source>
</evidence>
<keyword evidence="5 9" id="KW-0547">Nucleotide-binding</keyword>
<comment type="caution">
    <text evidence="10">The sequence shown here is derived from an EMBL/GenBank/DDBJ whole genome shotgun (WGS) entry which is preliminary data.</text>
</comment>
<evidence type="ECO:0000256" key="3">
    <source>
        <dbReference type="ARBA" id="ARBA00012054"/>
    </source>
</evidence>
<dbReference type="Gene3D" id="3.40.50.300">
    <property type="entry name" value="P-loop containing nucleotide triphosphate hydrolases"/>
    <property type="match status" value="1"/>
</dbReference>
<dbReference type="InterPro" id="IPR006001">
    <property type="entry name" value="Therm_gnt_kin"/>
</dbReference>
<proteinExistence type="inferred from homology"/>
<dbReference type="AlphaFoldDB" id="A0A4Y8KLN8"/>
<protein>
    <recommendedName>
        <fullName evidence="3 9">Gluconokinase</fullName>
        <ecNumber evidence="3 9">2.7.1.12</ecNumber>
    </recommendedName>
</protein>
<dbReference type="InterPro" id="IPR031322">
    <property type="entry name" value="Shikimate/glucono_kinase"/>
</dbReference>
<evidence type="ECO:0000256" key="4">
    <source>
        <dbReference type="ARBA" id="ARBA00022679"/>
    </source>
</evidence>
<keyword evidence="4 9" id="KW-0808">Transferase</keyword>
<dbReference type="InterPro" id="IPR027417">
    <property type="entry name" value="P-loop_NTPase"/>
</dbReference>
<dbReference type="PANTHER" id="PTHR43442:SF3">
    <property type="entry name" value="GLUCONOKINASE-RELATED"/>
    <property type="match status" value="1"/>
</dbReference>
<keyword evidence="7 9" id="KW-0067">ATP-binding</keyword>
<evidence type="ECO:0000313" key="11">
    <source>
        <dbReference type="Proteomes" id="UP000298218"/>
    </source>
</evidence>
<name>A0A4Y8KLN8_9MICO</name>
<comment type="pathway">
    <text evidence="1">Carbohydrate acid metabolism.</text>
</comment>
<evidence type="ECO:0000256" key="7">
    <source>
        <dbReference type="ARBA" id="ARBA00022840"/>
    </source>
</evidence>
<accession>A0A4Y8KLN8</accession>
<dbReference type="EC" id="2.7.1.12" evidence="3 9"/>
<gene>
    <name evidence="10" type="ORF">E3T53_15195</name>
</gene>
<dbReference type="PANTHER" id="PTHR43442">
    <property type="entry name" value="GLUCONOKINASE-RELATED"/>
    <property type="match status" value="1"/>
</dbReference>
<dbReference type="Proteomes" id="UP000298218">
    <property type="component" value="Unassembled WGS sequence"/>
</dbReference>
<dbReference type="GO" id="GO:0005524">
    <property type="term" value="F:ATP binding"/>
    <property type="evidence" value="ECO:0007669"/>
    <property type="project" value="UniProtKB-KW"/>
</dbReference>
<dbReference type="SUPFAM" id="SSF52540">
    <property type="entry name" value="P-loop containing nucleoside triphosphate hydrolases"/>
    <property type="match status" value="1"/>
</dbReference>
<keyword evidence="11" id="KW-1185">Reference proteome</keyword>
<dbReference type="GO" id="GO:0005737">
    <property type="term" value="C:cytoplasm"/>
    <property type="evidence" value="ECO:0007669"/>
    <property type="project" value="TreeGrafter"/>
</dbReference>
<evidence type="ECO:0000256" key="1">
    <source>
        <dbReference type="ARBA" id="ARBA00004761"/>
    </source>
</evidence>
<dbReference type="EMBL" id="SOHQ01000042">
    <property type="protein sequence ID" value="TFD75876.1"/>
    <property type="molecule type" value="Genomic_DNA"/>
</dbReference>